<keyword evidence="3" id="KW-0028">Amino-acid biosynthesis</keyword>
<dbReference type="InterPro" id="IPR035994">
    <property type="entry name" value="Nucleoside_phosphorylase_sf"/>
</dbReference>
<dbReference type="PATRIC" id="fig|305.106.peg.4118"/>
<evidence type="ECO:0000256" key="1">
    <source>
        <dbReference type="ARBA" id="ARBA00004945"/>
    </source>
</evidence>
<dbReference type="InterPro" id="IPR010049">
    <property type="entry name" value="MTA_SAH_Nsdase"/>
</dbReference>
<evidence type="ECO:0000259" key="6">
    <source>
        <dbReference type="Pfam" id="PF01048"/>
    </source>
</evidence>
<dbReference type="NCBIfam" id="TIGR01704">
    <property type="entry name" value="MTA_SAH-Nsdase"/>
    <property type="match status" value="1"/>
</dbReference>
<keyword evidence="4 7" id="KW-0378">Hydrolase</keyword>
<dbReference type="GO" id="GO:0008930">
    <property type="term" value="F:methylthioadenosine nucleosidase activity"/>
    <property type="evidence" value="ECO:0007669"/>
    <property type="project" value="InterPro"/>
</dbReference>
<dbReference type="GO" id="GO:0019509">
    <property type="term" value="P:L-methionine salvage from methylthioadenosine"/>
    <property type="evidence" value="ECO:0007669"/>
    <property type="project" value="UniProtKB-UniPathway"/>
</dbReference>
<organism evidence="7">
    <name type="scientific">Ralstonia solanacearum</name>
    <name type="common">Pseudomonas solanacearum</name>
    <dbReference type="NCBI Taxonomy" id="305"/>
    <lineage>
        <taxon>Bacteria</taxon>
        <taxon>Pseudomonadati</taxon>
        <taxon>Pseudomonadota</taxon>
        <taxon>Betaproteobacteria</taxon>
        <taxon>Burkholderiales</taxon>
        <taxon>Burkholderiaceae</taxon>
        <taxon>Ralstonia</taxon>
        <taxon>Ralstonia solanacearum species complex</taxon>
    </lineage>
</organism>
<evidence type="ECO:0000256" key="5">
    <source>
        <dbReference type="ARBA" id="ARBA00023167"/>
    </source>
</evidence>
<dbReference type="Gene3D" id="3.40.50.1580">
    <property type="entry name" value="Nucleoside phosphorylase domain"/>
    <property type="match status" value="1"/>
</dbReference>
<dbReference type="GO" id="GO:0008782">
    <property type="term" value="F:adenosylhomocysteine nucleosidase activity"/>
    <property type="evidence" value="ECO:0007669"/>
    <property type="project" value="UniProtKB-EC"/>
</dbReference>
<gene>
    <name evidence="7" type="primary">mtnN</name>
    <name evidence="7" type="ORF">RUN39_v1_380002</name>
</gene>
<keyword evidence="7" id="KW-0326">Glycosidase</keyword>
<dbReference type="EC" id="3.2.2.9" evidence="2"/>
<feature type="domain" description="Nucleoside phosphorylase" evidence="6">
    <location>
        <begin position="11"/>
        <end position="245"/>
    </location>
</feature>
<evidence type="ECO:0000256" key="4">
    <source>
        <dbReference type="ARBA" id="ARBA00022801"/>
    </source>
</evidence>
<dbReference type="EMBL" id="LN899819">
    <property type="protein sequence ID" value="CUV12607.1"/>
    <property type="molecule type" value="Genomic_DNA"/>
</dbReference>
<reference evidence="7" key="1">
    <citation type="submission" date="2015-10" db="EMBL/GenBank/DDBJ databases">
        <authorList>
            <person name="Gilbert D.G."/>
        </authorList>
    </citation>
    <scope>NUCLEOTIDE SEQUENCE</scope>
    <source>
        <strain evidence="7">Phyl III-seqv23</strain>
    </source>
</reference>
<dbReference type="GO" id="GO:0005829">
    <property type="term" value="C:cytosol"/>
    <property type="evidence" value="ECO:0007669"/>
    <property type="project" value="TreeGrafter"/>
</dbReference>
<evidence type="ECO:0000256" key="2">
    <source>
        <dbReference type="ARBA" id="ARBA00011974"/>
    </source>
</evidence>
<dbReference type="NCBIfam" id="NF004079">
    <property type="entry name" value="PRK05584.1"/>
    <property type="match status" value="1"/>
</dbReference>
<dbReference type="SUPFAM" id="SSF53167">
    <property type="entry name" value="Purine and uridine phosphorylases"/>
    <property type="match status" value="1"/>
</dbReference>
<dbReference type="InterPro" id="IPR000845">
    <property type="entry name" value="Nucleoside_phosphorylase_d"/>
</dbReference>
<dbReference type="UniPathway" id="UPA00904">
    <property type="reaction ID" value="UER00871"/>
</dbReference>
<evidence type="ECO:0000313" key="7">
    <source>
        <dbReference type="EMBL" id="CUV12607.1"/>
    </source>
</evidence>
<accession>A0A0S4TT10</accession>
<dbReference type="Pfam" id="PF01048">
    <property type="entry name" value="PNP_UDP_1"/>
    <property type="match status" value="1"/>
</dbReference>
<proteinExistence type="predicted"/>
<name>A0A0S4TT10_RALSL</name>
<keyword evidence="5" id="KW-0486">Methionine biosynthesis</keyword>
<dbReference type="AlphaFoldDB" id="A0A0S4TT10"/>
<dbReference type="PANTHER" id="PTHR46832:SF1">
    <property type="entry name" value="5'-METHYLTHIOADENOSINE_S-ADENOSYLHOMOCYSTEINE NUCLEOSIDASE"/>
    <property type="match status" value="1"/>
</dbReference>
<sequence>MNIPSSTPSGPIGIVAALHEEISELLTLLSEARRVSIGNRTFWQGELDGRAVVVVLSRIGKVAAATTAAVLVTHFGVRAVVFAGVAGALSPEVAVGDVVVSTELLQHDVDASPLFPRWEIPLTGLARFRADPALAQGLLASAGTILADPCALLGRQVMDAFGIATPRAHAGLIISGDRFVSTSAESQVLKAALPDALAVEMEGAAVAQVCHEWGVPFAAIRTISDRADDAASVDFSQFIAEVDSRYSVAILRRWLSGADSAQG</sequence>
<dbReference type="CDD" id="cd09008">
    <property type="entry name" value="MTAN"/>
    <property type="match status" value="1"/>
</dbReference>
<dbReference type="GO" id="GO:0009164">
    <property type="term" value="P:nucleoside catabolic process"/>
    <property type="evidence" value="ECO:0007669"/>
    <property type="project" value="InterPro"/>
</dbReference>
<dbReference type="PANTHER" id="PTHR46832">
    <property type="entry name" value="5'-METHYLTHIOADENOSINE/S-ADENOSYLHOMOCYSTEINE NUCLEOSIDASE"/>
    <property type="match status" value="1"/>
</dbReference>
<dbReference type="GO" id="GO:0019284">
    <property type="term" value="P:L-methionine salvage from S-adenosylmethionine"/>
    <property type="evidence" value="ECO:0007669"/>
    <property type="project" value="TreeGrafter"/>
</dbReference>
<evidence type="ECO:0000256" key="3">
    <source>
        <dbReference type="ARBA" id="ARBA00022605"/>
    </source>
</evidence>
<comment type="pathway">
    <text evidence="1">Amino-acid biosynthesis; L-methionine biosynthesis via salvage pathway; S-methyl-5-thio-alpha-D-ribose 1-phosphate from S-methyl-5'-thioadenosine (hydrolase route): step 1/2.</text>
</comment>
<protein>
    <recommendedName>
        <fullName evidence="2">adenosylhomocysteine nucleosidase</fullName>
        <ecNumber evidence="2">3.2.2.9</ecNumber>
    </recommendedName>
</protein>